<name>A0AAD9IMZ8_PROWI</name>
<reference evidence="6" key="1">
    <citation type="submission" date="2021-01" db="EMBL/GenBank/DDBJ databases">
        <authorList>
            <person name="Eckstrom K.M.E."/>
        </authorList>
    </citation>
    <scope>NUCLEOTIDE SEQUENCE</scope>
    <source>
        <strain evidence="6">UVCC 0001</strain>
    </source>
</reference>
<feature type="region of interest" description="Disordered" evidence="4">
    <location>
        <begin position="204"/>
        <end position="257"/>
    </location>
</feature>
<evidence type="ECO:0000313" key="7">
    <source>
        <dbReference type="Proteomes" id="UP001255856"/>
    </source>
</evidence>
<organism evidence="6 7">
    <name type="scientific">Prototheca wickerhamii</name>
    <dbReference type="NCBI Taxonomy" id="3111"/>
    <lineage>
        <taxon>Eukaryota</taxon>
        <taxon>Viridiplantae</taxon>
        <taxon>Chlorophyta</taxon>
        <taxon>core chlorophytes</taxon>
        <taxon>Trebouxiophyceae</taxon>
        <taxon>Chlorellales</taxon>
        <taxon>Chlorellaceae</taxon>
        <taxon>Prototheca</taxon>
    </lineage>
</organism>
<feature type="domain" description="Helicase C-terminal" evidence="5">
    <location>
        <begin position="35"/>
        <end position="187"/>
    </location>
</feature>
<dbReference type="Pfam" id="PF00271">
    <property type="entry name" value="Helicase_C"/>
    <property type="match status" value="1"/>
</dbReference>
<dbReference type="GO" id="GO:0005737">
    <property type="term" value="C:cytoplasm"/>
    <property type="evidence" value="ECO:0007669"/>
    <property type="project" value="TreeGrafter"/>
</dbReference>
<evidence type="ECO:0000256" key="2">
    <source>
        <dbReference type="ARBA" id="ARBA00034617"/>
    </source>
</evidence>
<comment type="catalytic activity">
    <reaction evidence="2">
        <text>Couples ATP hydrolysis with the unwinding of duplex DNA by translocating in the 3'-5' direction.</text>
        <dbReference type="EC" id="5.6.2.4"/>
    </reaction>
</comment>
<dbReference type="InterPro" id="IPR001650">
    <property type="entry name" value="Helicase_C-like"/>
</dbReference>
<dbReference type="GO" id="GO:0000724">
    <property type="term" value="P:double-strand break repair via homologous recombination"/>
    <property type="evidence" value="ECO:0007669"/>
    <property type="project" value="TreeGrafter"/>
</dbReference>
<dbReference type="PANTHER" id="PTHR13710:SF155">
    <property type="entry name" value="ATP-DEPENDENT DNA HELICASE Q-LIKE 3"/>
    <property type="match status" value="1"/>
</dbReference>
<dbReference type="EMBL" id="JASFZW010000002">
    <property type="protein sequence ID" value="KAK2079730.1"/>
    <property type="molecule type" value="Genomic_DNA"/>
</dbReference>
<dbReference type="Proteomes" id="UP001255856">
    <property type="component" value="Unassembled WGS sequence"/>
</dbReference>
<dbReference type="PANTHER" id="PTHR13710">
    <property type="entry name" value="DNA HELICASE RECQ FAMILY MEMBER"/>
    <property type="match status" value="1"/>
</dbReference>
<dbReference type="EC" id="5.6.2.4" evidence="3"/>
<dbReference type="GO" id="GO:0005694">
    <property type="term" value="C:chromosome"/>
    <property type="evidence" value="ECO:0007669"/>
    <property type="project" value="TreeGrafter"/>
</dbReference>
<feature type="compositionally biased region" description="Low complexity" evidence="4">
    <location>
        <begin position="240"/>
        <end position="257"/>
    </location>
</feature>
<evidence type="ECO:0000259" key="5">
    <source>
        <dbReference type="PROSITE" id="PS51194"/>
    </source>
</evidence>
<dbReference type="Gene3D" id="3.40.50.300">
    <property type="entry name" value="P-loop containing nucleotide triphosphate hydrolases"/>
    <property type="match status" value="1"/>
</dbReference>
<dbReference type="AlphaFoldDB" id="A0AAD9IMZ8"/>
<feature type="region of interest" description="Disordered" evidence="4">
    <location>
        <begin position="304"/>
        <end position="338"/>
    </location>
</feature>
<sequence length="338" mass="36196">MKDPVVLRGSFNRPNIRYSVRRKELLGDGRQNDDVLQDMIAFLRERQGQAGVIYARLRRTVDWLTDKLWEAGLDAAAFHAGRDEAARHAVLRDWMTGDCPIVVATVAFGMGIDKADVRWVVHWEVPSSMEGFYQESGSVLYASDRDLRECARLEKGSRRGAMAELAGLVQAVRRAMAKVDTFLEAAACKAQQIANQMKRRAAAAGEGTAHDSDAGDADGGSFPGDYAECEGEERAHAASDGESGASEGASSGSRAAAGSAAEATALLSAPRPRLFMTPWQAPARTAANPALPARTPLAQLAANEIAQADTSTNPGPPKRIRALGLGPRRGFNPPRKAS</sequence>
<evidence type="ECO:0000313" key="6">
    <source>
        <dbReference type="EMBL" id="KAK2079730.1"/>
    </source>
</evidence>
<gene>
    <name evidence="6" type="ORF">QBZ16_002125</name>
</gene>
<comment type="caution">
    <text evidence="6">The sequence shown here is derived from an EMBL/GenBank/DDBJ whole genome shotgun (WGS) entry which is preliminary data.</text>
</comment>
<dbReference type="InterPro" id="IPR027417">
    <property type="entry name" value="P-loop_NTPase"/>
</dbReference>
<accession>A0AAD9IMZ8</accession>
<dbReference type="SUPFAM" id="SSF52540">
    <property type="entry name" value="P-loop containing nucleoside triphosphate hydrolases"/>
    <property type="match status" value="1"/>
</dbReference>
<comment type="similarity">
    <text evidence="1">Belongs to the helicase family. RecQ subfamily.</text>
</comment>
<dbReference type="SMART" id="SM00490">
    <property type="entry name" value="HELICc"/>
    <property type="match status" value="1"/>
</dbReference>
<dbReference type="PROSITE" id="PS51194">
    <property type="entry name" value="HELICASE_CTER"/>
    <property type="match status" value="1"/>
</dbReference>
<keyword evidence="7" id="KW-1185">Reference proteome</keyword>
<dbReference type="GO" id="GO:0009378">
    <property type="term" value="F:four-way junction helicase activity"/>
    <property type="evidence" value="ECO:0007669"/>
    <property type="project" value="TreeGrafter"/>
</dbReference>
<proteinExistence type="inferred from homology"/>
<evidence type="ECO:0000256" key="1">
    <source>
        <dbReference type="ARBA" id="ARBA00005446"/>
    </source>
</evidence>
<protein>
    <recommendedName>
        <fullName evidence="3">DNA 3'-5' helicase</fullName>
        <ecNumber evidence="3">5.6.2.4</ecNumber>
    </recommendedName>
</protein>
<evidence type="ECO:0000256" key="3">
    <source>
        <dbReference type="ARBA" id="ARBA00034808"/>
    </source>
</evidence>
<evidence type="ECO:0000256" key="4">
    <source>
        <dbReference type="SAM" id="MobiDB-lite"/>
    </source>
</evidence>
<dbReference type="GO" id="GO:0043138">
    <property type="term" value="F:3'-5' DNA helicase activity"/>
    <property type="evidence" value="ECO:0007669"/>
    <property type="project" value="UniProtKB-EC"/>
</dbReference>